<dbReference type="PATRIC" id="fig|351160.9.peg.1037"/>
<dbReference type="Pfam" id="PF02811">
    <property type="entry name" value="PHP"/>
    <property type="match status" value="1"/>
</dbReference>
<evidence type="ECO:0000313" key="3">
    <source>
        <dbReference type="Proteomes" id="UP000000663"/>
    </source>
</evidence>
<dbReference type="Gene3D" id="3.20.20.140">
    <property type="entry name" value="Metal-dependent hydrolases"/>
    <property type="match status" value="1"/>
</dbReference>
<dbReference type="NCBIfam" id="NF004981">
    <property type="entry name" value="PRK06361.1"/>
    <property type="match status" value="1"/>
</dbReference>
<dbReference type="InterPro" id="IPR050243">
    <property type="entry name" value="PHP_phosphatase"/>
</dbReference>
<dbReference type="OrthoDB" id="9968at2157"/>
<gene>
    <name evidence="2" type="ORF">RCIX2111</name>
</gene>
<dbReference type="SUPFAM" id="SSF89550">
    <property type="entry name" value="PHP domain-like"/>
    <property type="match status" value="1"/>
</dbReference>
<feature type="domain" description="Polymerase/histidinol phosphatase N-terminal" evidence="1">
    <location>
        <begin position="2"/>
        <end position="74"/>
    </location>
</feature>
<dbReference type="STRING" id="351160.RCIX2111"/>
<keyword evidence="3" id="KW-1185">Reference proteome</keyword>
<sequence length="218" mass="23097">MIDLHTHSLLSDGELLPSELVRRAKVIGYEAIAITDHADYTNLERLIDASKKARVLEESYGIVVISGVELTHLPPEHIAPLAKRAKELGAEIVVVHGETPAEPVAPGTNKAAVSCKDVDVLAHPGFLTLEEARLAASNGILLEITSRGGHNMTNGYVANTAREAGAMMVVDTDSHAPGDLITGARALAVARGAGLSEQEAALTRENAVRKLNLIVGRR</sequence>
<name>Q0W300_METAR</name>
<evidence type="ECO:0000313" key="2">
    <source>
        <dbReference type="EMBL" id="CAJ37243.1"/>
    </source>
</evidence>
<proteinExistence type="predicted"/>
<dbReference type="InterPro" id="IPR003141">
    <property type="entry name" value="Pol/His_phosphatase_N"/>
</dbReference>
<reference evidence="2 3" key="1">
    <citation type="journal article" date="2006" name="Science">
        <title>Genome of rice cluster I archaea -- the key methane producers in the rice rhizosphere.</title>
        <authorList>
            <person name="Erkel C."/>
            <person name="Kube M."/>
            <person name="Reinhardt R."/>
            <person name="Liesack W."/>
        </authorList>
    </citation>
    <scope>NUCLEOTIDE SEQUENCE [LARGE SCALE GENOMIC DNA]</scope>
    <source>
        <strain evidence="3">DSM 22066 / NBRC 105507 / MRE50</strain>
    </source>
</reference>
<dbReference type="GO" id="GO:0008270">
    <property type="term" value="F:zinc ion binding"/>
    <property type="evidence" value="ECO:0007669"/>
    <property type="project" value="TreeGrafter"/>
</dbReference>
<protein>
    <submittedName>
        <fullName evidence="2">Predicted metal-dependent phosphoesterase (PHP family)</fullName>
    </submittedName>
</protein>
<dbReference type="GO" id="GO:0005829">
    <property type="term" value="C:cytosol"/>
    <property type="evidence" value="ECO:0007669"/>
    <property type="project" value="TreeGrafter"/>
</dbReference>
<organism evidence="2 3">
    <name type="scientific">Methanocella arvoryzae (strain DSM 22066 / NBRC 105507 / MRE50)</name>
    <dbReference type="NCBI Taxonomy" id="351160"/>
    <lineage>
        <taxon>Archaea</taxon>
        <taxon>Methanobacteriati</taxon>
        <taxon>Methanobacteriota</taxon>
        <taxon>Stenosarchaea group</taxon>
        <taxon>Methanomicrobia</taxon>
        <taxon>Methanocellales</taxon>
        <taxon>Methanocellaceae</taxon>
        <taxon>Methanocella</taxon>
    </lineage>
</organism>
<dbReference type="PANTHER" id="PTHR36928">
    <property type="entry name" value="PHOSPHATASE YCDX-RELATED"/>
    <property type="match status" value="1"/>
</dbReference>
<dbReference type="SMART" id="SM00481">
    <property type="entry name" value="POLIIIAc"/>
    <property type="match status" value="1"/>
</dbReference>
<dbReference type="InterPro" id="IPR004013">
    <property type="entry name" value="PHP_dom"/>
</dbReference>
<dbReference type="GO" id="GO:0042578">
    <property type="term" value="F:phosphoric ester hydrolase activity"/>
    <property type="evidence" value="ECO:0007669"/>
    <property type="project" value="TreeGrafter"/>
</dbReference>
<dbReference type="RefSeq" id="WP_012035332.1">
    <property type="nucleotide sequence ID" value="NC_009464.1"/>
</dbReference>
<evidence type="ECO:0000259" key="1">
    <source>
        <dbReference type="SMART" id="SM00481"/>
    </source>
</evidence>
<dbReference type="GeneID" id="5143121"/>
<dbReference type="KEGG" id="rci:RCIX2111"/>
<accession>Q0W300</accession>
<dbReference type="Proteomes" id="UP000000663">
    <property type="component" value="Chromosome"/>
</dbReference>
<dbReference type="PANTHER" id="PTHR36928:SF1">
    <property type="entry name" value="PHOSPHATASE YCDX-RELATED"/>
    <property type="match status" value="1"/>
</dbReference>
<dbReference type="InterPro" id="IPR016195">
    <property type="entry name" value="Pol/histidinol_Pase-like"/>
</dbReference>
<dbReference type="CDD" id="cd07432">
    <property type="entry name" value="PHP_HisPPase"/>
    <property type="match status" value="1"/>
</dbReference>
<dbReference type="EMBL" id="AM114193">
    <property type="protein sequence ID" value="CAJ37243.1"/>
    <property type="molecule type" value="Genomic_DNA"/>
</dbReference>
<dbReference type="eggNOG" id="arCOG00304">
    <property type="taxonomic scope" value="Archaea"/>
</dbReference>
<dbReference type="AlphaFoldDB" id="Q0W300"/>